<proteinExistence type="predicted"/>
<dbReference type="FunFam" id="3.40.50.920:FF:000001">
    <property type="entry name" value="Pyruvate dehydrogenase E1 beta subunit"/>
    <property type="match status" value="1"/>
</dbReference>
<accession>A0A2S6IK60</accession>
<evidence type="ECO:0000313" key="6">
    <source>
        <dbReference type="EMBL" id="PPK94566.1"/>
    </source>
</evidence>
<dbReference type="PANTHER" id="PTHR42980">
    <property type="entry name" value="2-OXOISOVALERATE DEHYDROGENASE SUBUNIT BETA-RELATED"/>
    <property type="match status" value="1"/>
</dbReference>
<dbReference type="Gene3D" id="3.40.50.920">
    <property type="match status" value="1"/>
</dbReference>
<dbReference type="AlphaFoldDB" id="A0A2S6IK60"/>
<evidence type="ECO:0000313" key="7">
    <source>
        <dbReference type="Proteomes" id="UP000239485"/>
    </source>
</evidence>
<keyword evidence="3" id="KW-0560">Oxidoreductase</keyword>
<name>A0A2S6IK60_9ACTN</name>
<sequence length="364" mass="38721">MTATLEPRTAGTRPGTEPGPAGTAAAPRPVTMAGALNTALADALAADPRVVVFGEDVGTLGGVFRVTDGLAARFGAERVFDTPLAESAIIGTAIGMAMNGLVPVVEMQFDAFAYPAFEQITSHLAKMRNRTRGRVALPVVVRVPYGGGIGGVEHHCDSSEAYYAHTPGLRVVTPATPADAYRLLRQSIECPDPVVFLEPKRRYWAKETAPLTADGPAIDRAVVRRSGTDVTVVTYGGTVGTALEAAEAAAGEGWDVEVVDLRSLAPFDDATVAESVRRTGRALVVHEAQGFAGYGAEVAARLTERCFHHLEAPILRVTGLDVPYPPPKLEQHHLPTVDRILDAIDRLQWDDEPERFEGTGEGRA</sequence>
<dbReference type="GO" id="GO:0003863">
    <property type="term" value="F:branched-chain 2-oxo acid dehydrogenase activity"/>
    <property type="evidence" value="ECO:0007669"/>
    <property type="project" value="UniProtKB-EC"/>
</dbReference>
<dbReference type="SUPFAM" id="SSF52518">
    <property type="entry name" value="Thiamin diphosphate-binding fold (THDP-binding)"/>
    <property type="match status" value="1"/>
</dbReference>
<dbReference type="SUPFAM" id="SSF52922">
    <property type="entry name" value="TK C-terminal domain-like"/>
    <property type="match status" value="1"/>
</dbReference>
<dbReference type="FunFam" id="3.40.50.970:FF:000001">
    <property type="entry name" value="Pyruvate dehydrogenase E1 beta subunit"/>
    <property type="match status" value="1"/>
</dbReference>
<feature type="region of interest" description="Disordered" evidence="4">
    <location>
        <begin position="1"/>
        <end position="27"/>
    </location>
</feature>
<feature type="compositionally biased region" description="Low complexity" evidence="4">
    <location>
        <begin position="7"/>
        <end position="27"/>
    </location>
</feature>
<feature type="domain" description="Transketolase-like pyrimidine-binding" evidence="5">
    <location>
        <begin position="30"/>
        <end position="205"/>
    </location>
</feature>
<dbReference type="GO" id="GO:0000287">
    <property type="term" value="F:magnesium ion binding"/>
    <property type="evidence" value="ECO:0007669"/>
    <property type="project" value="UniProtKB-ARBA"/>
</dbReference>
<dbReference type="InterPro" id="IPR005475">
    <property type="entry name" value="Transketolase-like_Pyr-bd"/>
</dbReference>
<evidence type="ECO:0000259" key="5">
    <source>
        <dbReference type="SMART" id="SM00861"/>
    </source>
</evidence>
<dbReference type="PANTHER" id="PTHR42980:SF1">
    <property type="entry name" value="2-OXOISOVALERATE DEHYDROGENASE SUBUNIT BETA, MITOCHONDRIAL"/>
    <property type="match status" value="1"/>
</dbReference>
<keyword evidence="7" id="KW-1185">Reference proteome</keyword>
<evidence type="ECO:0000256" key="3">
    <source>
        <dbReference type="ARBA" id="ARBA00023002"/>
    </source>
</evidence>
<keyword evidence="6" id="KW-0670">Pyruvate</keyword>
<evidence type="ECO:0000256" key="1">
    <source>
        <dbReference type="ARBA" id="ARBA00001964"/>
    </source>
</evidence>
<dbReference type="Pfam" id="PF02779">
    <property type="entry name" value="Transket_pyr"/>
    <property type="match status" value="1"/>
</dbReference>
<dbReference type="GO" id="GO:0009083">
    <property type="term" value="P:branched-chain amino acid catabolic process"/>
    <property type="evidence" value="ECO:0007669"/>
    <property type="project" value="TreeGrafter"/>
</dbReference>
<dbReference type="CDD" id="cd07036">
    <property type="entry name" value="TPP_PYR_E1-PDHc-beta_like"/>
    <property type="match status" value="1"/>
</dbReference>
<organism evidence="6 7">
    <name type="scientific">Kineococcus xinjiangensis</name>
    <dbReference type="NCBI Taxonomy" id="512762"/>
    <lineage>
        <taxon>Bacteria</taxon>
        <taxon>Bacillati</taxon>
        <taxon>Actinomycetota</taxon>
        <taxon>Actinomycetes</taxon>
        <taxon>Kineosporiales</taxon>
        <taxon>Kineosporiaceae</taxon>
        <taxon>Kineococcus</taxon>
    </lineage>
</organism>
<dbReference type="Pfam" id="PF02780">
    <property type="entry name" value="Transketolase_C"/>
    <property type="match status" value="1"/>
</dbReference>
<dbReference type="SMART" id="SM00861">
    <property type="entry name" value="Transket_pyr"/>
    <property type="match status" value="1"/>
</dbReference>
<dbReference type="GO" id="GO:0007584">
    <property type="term" value="P:response to nutrient"/>
    <property type="evidence" value="ECO:0007669"/>
    <property type="project" value="TreeGrafter"/>
</dbReference>
<gene>
    <name evidence="6" type="ORF">CLV92_10769</name>
</gene>
<comment type="cofactor">
    <cofactor evidence="1">
        <name>thiamine diphosphate</name>
        <dbReference type="ChEBI" id="CHEBI:58937"/>
    </cofactor>
</comment>
<dbReference type="Proteomes" id="UP000239485">
    <property type="component" value="Unassembled WGS sequence"/>
</dbReference>
<dbReference type="Gene3D" id="3.40.50.970">
    <property type="match status" value="1"/>
</dbReference>
<reference evidence="6 7" key="1">
    <citation type="submission" date="2018-02" db="EMBL/GenBank/DDBJ databases">
        <title>Genomic Encyclopedia of Archaeal and Bacterial Type Strains, Phase II (KMG-II): from individual species to whole genera.</title>
        <authorList>
            <person name="Goeker M."/>
        </authorList>
    </citation>
    <scope>NUCLEOTIDE SEQUENCE [LARGE SCALE GENOMIC DNA]</scope>
    <source>
        <strain evidence="6 7">DSM 22857</strain>
    </source>
</reference>
<dbReference type="InterPro" id="IPR009014">
    <property type="entry name" value="Transketo_C/PFOR_II"/>
</dbReference>
<dbReference type="EC" id="1.2.4.4" evidence="2"/>
<dbReference type="EMBL" id="PTJD01000007">
    <property type="protein sequence ID" value="PPK94566.1"/>
    <property type="molecule type" value="Genomic_DNA"/>
</dbReference>
<protein>
    <recommendedName>
        <fullName evidence="2">3-methyl-2-oxobutanoate dehydrogenase (2-methylpropanoyl-transferring)</fullName>
        <ecNumber evidence="2">1.2.4.4</ecNumber>
    </recommendedName>
</protein>
<evidence type="ECO:0000256" key="4">
    <source>
        <dbReference type="SAM" id="MobiDB-lite"/>
    </source>
</evidence>
<dbReference type="InterPro" id="IPR033248">
    <property type="entry name" value="Transketolase_C"/>
</dbReference>
<dbReference type="InterPro" id="IPR029061">
    <property type="entry name" value="THDP-binding"/>
</dbReference>
<comment type="caution">
    <text evidence="6">The sequence shown here is derived from an EMBL/GenBank/DDBJ whole genome shotgun (WGS) entry which is preliminary data.</text>
</comment>
<evidence type="ECO:0000256" key="2">
    <source>
        <dbReference type="ARBA" id="ARBA00012277"/>
    </source>
</evidence>